<dbReference type="Proteomes" id="UP000601768">
    <property type="component" value="Unassembled WGS sequence"/>
</dbReference>
<proteinExistence type="predicted"/>
<gene>
    <name evidence="1" type="ORF">H8B19_03940</name>
</gene>
<dbReference type="RefSeq" id="WP_186505476.1">
    <property type="nucleotide sequence ID" value="NZ_JACNEP010000002.1"/>
</dbReference>
<keyword evidence="2" id="KW-1185">Reference proteome</keyword>
<dbReference type="EMBL" id="JACNEP010000002">
    <property type="protein sequence ID" value="MBC3765015.1"/>
    <property type="molecule type" value="Genomic_DNA"/>
</dbReference>
<organism evidence="1 2">
    <name type="scientific">Neptunicella marina</name>
    <dbReference type="NCBI Taxonomy" id="2125989"/>
    <lineage>
        <taxon>Bacteria</taxon>
        <taxon>Pseudomonadati</taxon>
        <taxon>Pseudomonadota</taxon>
        <taxon>Gammaproteobacteria</taxon>
        <taxon>Alteromonadales</taxon>
        <taxon>Alteromonadaceae</taxon>
        <taxon>Neptunicella</taxon>
    </lineage>
</organism>
<protein>
    <submittedName>
        <fullName evidence="1">Uncharacterized protein</fullName>
    </submittedName>
</protein>
<name>A0A8J6ISL4_9ALTE</name>
<comment type="caution">
    <text evidence="1">The sequence shown here is derived from an EMBL/GenBank/DDBJ whole genome shotgun (WGS) entry which is preliminary data.</text>
</comment>
<evidence type="ECO:0000313" key="1">
    <source>
        <dbReference type="EMBL" id="MBC3765015.1"/>
    </source>
</evidence>
<dbReference type="Gene3D" id="3.20.20.370">
    <property type="entry name" value="Glycoside hydrolase/deacetylase"/>
    <property type="match status" value="1"/>
</dbReference>
<reference evidence="1" key="2">
    <citation type="submission" date="2020-08" db="EMBL/GenBank/DDBJ databases">
        <authorList>
            <person name="Lai Q."/>
        </authorList>
    </citation>
    <scope>NUCLEOTIDE SEQUENCE</scope>
    <source>
        <strain evidence="1">S27-2</strain>
    </source>
</reference>
<sequence>MINYKAYCVEQLQRYWQGCEQEITQLPVRALAQLPDVALPVQLNEISLPPWANECSVDGVILVPAEVCHDGDDWQCIDWWYVCYWYVNCLAERKFEQQSGTIHSYAFKLDGWDKRMWQRAWVNRIAMFLRLWCQHANPHNALSALPDCEIYLTHDLDAVSKTWAIRCKQSLFHAFNAARELKNLHLKASVERLKKSLRFLFSKGDYWQFDALCDLNSAQITRVIHLYGGAVGFTRNLQQMLIDPAYDISERALMEELLKLRDAGFKLGMHPSFDAWNNLINLRNQKAKLEVILGQAIKYSRQHWLKFSFKNTWKNLADTGISTDSTLGFNDQSGFRNGAALVFVPVDPDNQQSLQLKSLPLVLMDSQLFDYAMADASERRVQIDYFIDEIIHTKGQASLLWHPHTLSEDYGWSDDYQYLCHQLINKLS</sequence>
<evidence type="ECO:0000313" key="2">
    <source>
        <dbReference type="Proteomes" id="UP000601768"/>
    </source>
</evidence>
<dbReference type="AlphaFoldDB" id="A0A8J6ISL4"/>
<accession>A0A8J6ISL4</accession>
<reference evidence="1" key="1">
    <citation type="journal article" date="2018" name="Int. J. Syst. Evol. Microbiol.">
        <title>Neptunicella marina gen. nov., sp. nov., isolated from surface seawater.</title>
        <authorList>
            <person name="Liu X."/>
            <person name="Lai Q."/>
            <person name="Du Y."/>
            <person name="Zhang X."/>
            <person name="Liu Z."/>
            <person name="Sun F."/>
            <person name="Shao Z."/>
        </authorList>
    </citation>
    <scope>NUCLEOTIDE SEQUENCE</scope>
    <source>
        <strain evidence="1">S27-2</strain>
    </source>
</reference>